<comment type="caution">
    <text evidence="1">The sequence shown here is derived from an EMBL/GenBank/DDBJ whole genome shotgun (WGS) entry which is preliminary data.</text>
</comment>
<gene>
    <name evidence="1" type="ORF">E7272_07475</name>
</gene>
<evidence type="ECO:0000313" key="2">
    <source>
        <dbReference type="Proteomes" id="UP000766246"/>
    </source>
</evidence>
<name>A0A927U9N3_9FIRM</name>
<accession>A0A927U9N3</accession>
<protein>
    <submittedName>
        <fullName evidence="1">Uncharacterized protein</fullName>
    </submittedName>
</protein>
<dbReference type="AlphaFoldDB" id="A0A927U9N3"/>
<dbReference type="EMBL" id="SVER01000017">
    <property type="protein sequence ID" value="MBE5919671.1"/>
    <property type="molecule type" value="Genomic_DNA"/>
</dbReference>
<dbReference type="Proteomes" id="UP000766246">
    <property type="component" value="Unassembled WGS sequence"/>
</dbReference>
<evidence type="ECO:0000313" key="1">
    <source>
        <dbReference type="EMBL" id="MBE5919671.1"/>
    </source>
</evidence>
<proteinExistence type="predicted"/>
<reference evidence="1" key="1">
    <citation type="submission" date="2019-04" db="EMBL/GenBank/DDBJ databases">
        <title>Evolution of Biomass-Degrading Anaerobic Consortia Revealed by Metagenomics.</title>
        <authorList>
            <person name="Peng X."/>
        </authorList>
    </citation>
    <scope>NUCLEOTIDE SEQUENCE</scope>
    <source>
        <strain evidence="1">SIG311</strain>
    </source>
</reference>
<organism evidence="1 2">
    <name type="scientific">Pseudobutyrivibrio ruminis</name>
    <dbReference type="NCBI Taxonomy" id="46206"/>
    <lineage>
        <taxon>Bacteria</taxon>
        <taxon>Bacillati</taxon>
        <taxon>Bacillota</taxon>
        <taxon>Clostridia</taxon>
        <taxon>Lachnospirales</taxon>
        <taxon>Lachnospiraceae</taxon>
        <taxon>Pseudobutyrivibrio</taxon>
    </lineage>
</organism>
<sequence length="87" mass="9956">MRNTEHIGELTNIAFNGKSYSIRTVNIKGFGDKNISTKSLQNVLLVNDSYVSDEARQIDESIFFFVEDKYINLDDKKLAEHVEKNVS</sequence>